<feature type="region of interest" description="Disordered" evidence="1">
    <location>
        <begin position="219"/>
        <end position="245"/>
    </location>
</feature>
<accession>A0A6J6TLZ6</accession>
<protein>
    <submittedName>
        <fullName evidence="2">Unannotated protein</fullName>
    </submittedName>
</protein>
<dbReference type="EMBL" id="CAEZYQ010000013">
    <property type="protein sequence ID" value="CAB4748216.1"/>
    <property type="molecule type" value="Genomic_DNA"/>
</dbReference>
<evidence type="ECO:0000256" key="1">
    <source>
        <dbReference type="SAM" id="MobiDB-lite"/>
    </source>
</evidence>
<feature type="region of interest" description="Disordered" evidence="1">
    <location>
        <begin position="50"/>
        <end position="74"/>
    </location>
</feature>
<evidence type="ECO:0000313" key="2">
    <source>
        <dbReference type="EMBL" id="CAB4748216.1"/>
    </source>
</evidence>
<sequence length="245" mass="26705">MPHQEPLGAPRTRRTPPLRGARSTRSDRRLLAPSLGPLLALVLVAGCTGEDGSGSPDGGPGARGEDAGRRAASVPTVVVPGQRVGRLAPQRHRQVAQRVAAVVDGWWDAAFVEADYPRTRYQGSFPGFTRTAAQQGWQQRDLMTSARLGSRIDALVPLRRRVAVDVLSTREVPRGATARVRMDFRTTGEVERRIRLEGRLVLTYLRGGWRVFGFDVTQSPLRPTPGQQSADRSGNQSGKRSGGER</sequence>
<feature type="compositionally biased region" description="Gly residues" evidence="1">
    <location>
        <begin position="50"/>
        <end position="62"/>
    </location>
</feature>
<gene>
    <name evidence="2" type="ORF">UFOPK2761_01800</name>
</gene>
<feature type="compositionally biased region" description="Polar residues" evidence="1">
    <location>
        <begin position="219"/>
        <end position="239"/>
    </location>
</feature>
<reference evidence="2" key="1">
    <citation type="submission" date="2020-05" db="EMBL/GenBank/DDBJ databases">
        <authorList>
            <person name="Chiriac C."/>
            <person name="Salcher M."/>
            <person name="Ghai R."/>
            <person name="Kavagutti S V."/>
        </authorList>
    </citation>
    <scope>NUCLEOTIDE SEQUENCE</scope>
</reference>
<proteinExistence type="predicted"/>
<feature type="region of interest" description="Disordered" evidence="1">
    <location>
        <begin position="1"/>
        <end position="29"/>
    </location>
</feature>
<dbReference type="AlphaFoldDB" id="A0A6J6TLZ6"/>
<name>A0A6J6TLZ6_9ZZZZ</name>
<organism evidence="2">
    <name type="scientific">freshwater metagenome</name>
    <dbReference type="NCBI Taxonomy" id="449393"/>
    <lineage>
        <taxon>unclassified sequences</taxon>
        <taxon>metagenomes</taxon>
        <taxon>ecological metagenomes</taxon>
    </lineage>
</organism>